<evidence type="ECO:0000259" key="1">
    <source>
        <dbReference type="PROSITE" id="PS50404"/>
    </source>
</evidence>
<dbReference type="PROSITE" id="PS50404">
    <property type="entry name" value="GST_NTER"/>
    <property type="match status" value="1"/>
</dbReference>
<accession>A0AAC9FD29</accession>
<dbReference type="PROSITE" id="PS50405">
    <property type="entry name" value="GST_CTER"/>
    <property type="match status" value="1"/>
</dbReference>
<dbReference type="PANTHER" id="PTHR44051">
    <property type="entry name" value="GLUTATHIONE S-TRANSFERASE-RELATED"/>
    <property type="match status" value="1"/>
</dbReference>
<dbReference type="CDD" id="cd00299">
    <property type="entry name" value="GST_C_family"/>
    <property type="match status" value="1"/>
</dbReference>
<name>A0AAC9FD29_AMIAI</name>
<organism evidence="3 4">
    <name type="scientific">Aminobacter aminovorans</name>
    <name type="common">Chelatobacter heintzii</name>
    <dbReference type="NCBI Taxonomy" id="83263"/>
    <lineage>
        <taxon>Bacteria</taxon>
        <taxon>Pseudomonadati</taxon>
        <taxon>Pseudomonadota</taxon>
        <taxon>Alphaproteobacteria</taxon>
        <taxon>Hyphomicrobiales</taxon>
        <taxon>Phyllobacteriaceae</taxon>
        <taxon>Aminobacter</taxon>
    </lineage>
</organism>
<dbReference type="Proteomes" id="UP000075755">
    <property type="component" value="Chromosome"/>
</dbReference>
<dbReference type="Pfam" id="PF00043">
    <property type="entry name" value="GST_C"/>
    <property type="match status" value="1"/>
</dbReference>
<dbReference type="Gene3D" id="1.20.1050.10">
    <property type="match status" value="1"/>
</dbReference>
<dbReference type="EMBL" id="CP015005">
    <property type="protein sequence ID" value="AMS40035.1"/>
    <property type="molecule type" value="Genomic_DNA"/>
</dbReference>
<dbReference type="InterPro" id="IPR004046">
    <property type="entry name" value="GST_C"/>
</dbReference>
<dbReference type="InterPro" id="IPR036249">
    <property type="entry name" value="Thioredoxin-like_sf"/>
</dbReference>
<dbReference type="InterPro" id="IPR010987">
    <property type="entry name" value="Glutathione-S-Trfase_C-like"/>
</dbReference>
<proteinExistence type="predicted"/>
<evidence type="ECO:0000313" key="4">
    <source>
        <dbReference type="Proteomes" id="UP000075755"/>
    </source>
</evidence>
<dbReference type="SUPFAM" id="SSF52833">
    <property type="entry name" value="Thioredoxin-like"/>
    <property type="match status" value="1"/>
</dbReference>
<dbReference type="InterPro" id="IPR036282">
    <property type="entry name" value="Glutathione-S-Trfase_C_sf"/>
</dbReference>
<evidence type="ECO:0000313" key="3">
    <source>
        <dbReference type="EMBL" id="AMS40035.1"/>
    </source>
</evidence>
<protein>
    <submittedName>
        <fullName evidence="3">Glutathione S-transferase</fullName>
    </submittedName>
</protein>
<evidence type="ECO:0000259" key="2">
    <source>
        <dbReference type="PROSITE" id="PS50405"/>
    </source>
</evidence>
<dbReference type="KEGG" id="aak:AA2016_1097"/>
<dbReference type="AlphaFoldDB" id="A0AAC9FD29"/>
<dbReference type="CDD" id="cd00570">
    <property type="entry name" value="GST_N_family"/>
    <property type="match status" value="1"/>
</dbReference>
<dbReference type="SFLD" id="SFLDG00358">
    <property type="entry name" value="Main_(cytGST)"/>
    <property type="match status" value="1"/>
</dbReference>
<gene>
    <name evidence="3" type="ORF">AA2016_1097</name>
</gene>
<dbReference type="Gene3D" id="3.40.30.10">
    <property type="entry name" value="Glutaredoxin"/>
    <property type="match status" value="1"/>
</dbReference>
<feature type="domain" description="GST N-terminal" evidence="1">
    <location>
        <begin position="17"/>
        <end position="98"/>
    </location>
</feature>
<dbReference type="InterPro" id="IPR040079">
    <property type="entry name" value="Glutathione_S-Trfase"/>
</dbReference>
<dbReference type="SFLD" id="SFLDS00019">
    <property type="entry name" value="Glutathione_Transferase_(cytos"/>
    <property type="match status" value="1"/>
</dbReference>
<dbReference type="Pfam" id="PF13409">
    <property type="entry name" value="GST_N_2"/>
    <property type="match status" value="1"/>
</dbReference>
<dbReference type="PANTHER" id="PTHR44051:SF8">
    <property type="entry name" value="GLUTATHIONE S-TRANSFERASE GSTA"/>
    <property type="match status" value="1"/>
</dbReference>
<feature type="domain" description="GST C-terminal" evidence="2">
    <location>
        <begin position="102"/>
        <end position="260"/>
    </location>
</feature>
<reference evidence="3 4" key="1">
    <citation type="submission" date="2016-03" db="EMBL/GenBank/DDBJ databases">
        <title>Complete genome of Aminobacter aminovorans KCTC 2477.</title>
        <authorList>
            <person name="Kim K.M."/>
        </authorList>
    </citation>
    <scope>NUCLEOTIDE SEQUENCE [LARGE SCALE GENOMIC DNA]</scope>
    <source>
        <strain evidence="3 4">KCTC 2477</strain>
    </source>
</reference>
<sequence>MHVKHEVRTESEFLTMSEIELFHEWGSVQSFKVRMCLAELDLPWTSRRIDLSRFDNLTPAYLTVHPKGLVPALRWNGEVFVESSDINELLVDIAGGRLLPSSIEERARARSWARFEDEVVHPAIRPPTFNLILKARVAKIAPAAFAEMISRHPLPARRDAYLAAAHAPFDHAAVVTSIRTFRDVMARMERALAERHWLAADSFSLADVAMAAFVDRLDRLAMPALLAAFPKTSDWATRIRALKSFAEAQGPDNARPDPLVNTAAVATLIAEAHGQAPTLEMERF</sequence>
<dbReference type="InterPro" id="IPR004045">
    <property type="entry name" value="Glutathione_S-Trfase_N"/>
</dbReference>
<dbReference type="SUPFAM" id="SSF47616">
    <property type="entry name" value="GST C-terminal domain-like"/>
    <property type="match status" value="1"/>
</dbReference>